<dbReference type="AlphaFoldDB" id="A0A2P8F6E9"/>
<sequence>MSTVTNLNQFRKSKARVNKKTRADENAVKFGRTKAQKSLEKARAEKTTRDLDGKERE</sequence>
<evidence type="ECO:0000256" key="1">
    <source>
        <dbReference type="SAM" id="MobiDB-lite"/>
    </source>
</evidence>
<dbReference type="InterPro" id="IPR025227">
    <property type="entry name" value="DUF4169"/>
</dbReference>
<dbReference type="EMBL" id="PYGJ01000019">
    <property type="protein sequence ID" value="PSL17286.1"/>
    <property type="molecule type" value="Genomic_DNA"/>
</dbReference>
<dbReference type="RefSeq" id="WP_106610200.1">
    <property type="nucleotide sequence ID" value="NZ_PYGJ01000019.1"/>
</dbReference>
<feature type="compositionally biased region" description="Polar residues" evidence="1">
    <location>
        <begin position="1"/>
        <end position="10"/>
    </location>
</feature>
<keyword evidence="3" id="KW-1185">Reference proteome</keyword>
<dbReference type="Proteomes" id="UP000240418">
    <property type="component" value="Unassembled WGS sequence"/>
</dbReference>
<comment type="caution">
    <text evidence="2">The sequence shown here is derived from an EMBL/GenBank/DDBJ whole genome shotgun (WGS) entry which is preliminary data.</text>
</comment>
<gene>
    <name evidence="2" type="ORF">CLV88_11957</name>
</gene>
<protein>
    <submittedName>
        <fullName evidence="2">Uncharacterized protein DUF4169</fullName>
    </submittedName>
</protein>
<organism evidence="2 3">
    <name type="scientific">Shimia abyssi</name>
    <dbReference type="NCBI Taxonomy" id="1662395"/>
    <lineage>
        <taxon>Bacteria</taxon>
        <taxon>Pseudomonadati</taxon>
        <taxon>Pseudomonadota</taxon>
        <taxon>Alphaproteobacteria</taxon>
        <taxon>Rhodobacterales</taxon>
        <taxon>Roseobacteraceae</taxon>
    </lineage>
</organism>
<dbReference type="Pfam" id="PF13770">
    <property type="entry name" value="DUF4169"/>
    <property type="match status" value="1"/>
</dbReference>
<evidence type="ECO:0000313" key="2">
    <source>
        <dbReference type="EMBL" id="PSL17286.1"/>
    </source>
</evidence>
<reference evidence="2 3" key="1">
    <citation type="submission" date="2018-03" db="EMBL/GenBank/DDBJ databases">
        <title>Genomic Encyclopedia of Archaeal and Bacterial Type Strains, Phase II (KMG-II): from individual species to whole genera.</title>
        <authorList>
            <person name="Goeker M."/>
        </authorList>
    </citation>
    <scope>NUCLEOTIDE SEQUENCE [LARGE SCALE GENOMIC DNA]</scope>
    <source>
        <strain evidence="2 3">DSM 100673</strain>
    </source>
</reference>
<evidence type="ECO:0000313" key="3">
    <source>
        <dbReference type="Proteomes" id="UP000240418"/>
    </source>
</evidence>
<dbReference type="OrthoDB" id="7192657at2"/>
<feature type="region of interest" description="Disordered" evidence="1">
    <location>
        <begin position="1"/>
        <end position="57"/>
    </location>
</feature>
<feature type="compositionally biased region" description="Basic and acidic residues" evidence="1">
    <location>
        <begin position="37"/>
        <end position="57"/>
    </location>
</feature>
<feature type="compositionally biased region" description="Basic residues" evidence="1">
    <location>
        <begin position="11"/>
        <end position="20"/>
    </location>
</feature>
<name>A0A2P8F6E9_9RHOB</name>
<accession>A0A2P8F6E9</accession>
<proteinExistence type="predicted"/>